<dbReference type="AlphaFoldDB" id="U4QFD6"/>
<sequence length="101" mass="11012">MGRGFRKSLARMAARVVWVEDGGLLTLVLDSEITALRQVRHAVSDADIRAFPQACATVVGFWSSADILRRSHPLLRFASIVRLRSGRSGEPDAPARLIGGQ</sequence>
<geneLocation type="plasmid" evidence="1 2">
    <name>IRBL74_p</name>
</geneLocation>
<keyword evidence="1" id="KW-0614">Plasmid</keyword>
<evidence type="ECO:0000313" key="2">
    <source>
        <dbReference type="Proteomes" id="UP000016944"/>
    </source>
</evidence>
<protein>
    <submittedName>
        <fullName evidence="1">RpiR family transcriptional regulator</fullName>
    </submittedName>
</protein>
<organism evidence="1 2">
    <name type="scientific">Agrobacterium pusense</name>
    <dbReference type="NCBI Taxonomy" id="648995"/>
    <lineage>
        <taxon>Bacteria</taxon>
        <taxon>Pseudomonadati</taxon>
        <taxon>Pseudomonadota</taxon>
        <taxon>Alphaproteobacteria</taxon>
        <taxon>Hyphomicrobiales</taxon>
        <taxon>Rhizobiaceae</taxon>
        <taxon>Rhizobium/Agrobacterium group</taxon>
        <taxon>Agrobacterium</taxon>
    </lineage>
</organism>
<dbReference type="KEGG" id="rir:BN877_p0522"/>
<evidence type="ECO:0000313" key="1">
    <source>
        <dbReference type="EMBL" id="CDI12240.1"/>
    </source>
</evidence>
<reference evidence="1 2" key="1">
    <citation type="journal article" date="2013" name="Genome Announc.">
        <title>Complete Genome Sequence of the Sesbania Symbiont and Rice Growth-Promoting Endophyte Rhizobium sp. Strain IRBG74.</title>
        <authorList>
            <person name="Crook M.B."/>
            <person name="Mitra S."/>
            <person name="Ane J.M."/>
            <person name="Sadowsky M.J."/>
            <person name="Gyaneshwar P."/>
        </authorList>
    </citation>
    <scope>NUCLEOTIDE SEQUENCE [LARGE SCALE GENOMIC DNA]</scope>
    <source>
        <strain evidence="1 2">IRBG74</strain>
        <plasmid evidence="2">IRBL74_p</plasmid>
    </source>
</reference>
<name>U4QFD6_9HYPH</name>
<dbReference type="HOGENOM" id="CLU_2289404_0_0_5"/>
<proteinExistence type="predicted"/>
<accession>U4QFD6</accession>
<dbReference type="Proteomes" id="UP000016944">
    <property type="component" value="Plasmid IRBL74_p"/>
</dbReference>
<gene>
    <name evidence="1" type="ORF">BN877_p0522</name>
</gene>
<dbReference type="EMBL" id="HG518324">
    <property type="protein sequence ID" value="CDI12240.1"/>
    <property type="molecule type" value="Genomic_DNA"/>
</dbReference>